<evidence type="ECO:0000313" key="1">
    <source>
        <dbReference type="EMBL" id="KAI3667862.1"/>
    </source>
</evidence>
<keyword evidence="2" id="KW-1185">Reference proteome</keyword>
<protein>
    <submittedName>
        <fullName evidence="1">Uncharacterized protein</fullName>
    </submittedName>
</protein>
<gene>
    <name evidence="1" type="ORF">L6452_42932</name>
</gene>
<sequence>MSKADVSYSCGSCGYQLNLSTTNRSSGMTSEYRESIKKGSISFQSIDPSRFTQIDEVSCIPISLGRNGLKTKLMCRQCGVLIGYGYREGNAQCVFDSRISSDPSYKKVVVKIQALQPSDIVR</sequence>
<proteinExistence type="predicted"/>
<organism evidence="1 2">
    <name type="scientific">Arctium lappa</name>
    <name type="common">Greater burdock</name>
    <name type="synonym">Lappa major</name>
    <dbReference type="NCBI Taxonomy" id="4217"/>
    <lineage>
        <taxon>Eukaryota</taxon>
        <taxon>Viridiplantae</taxon>
        <taxon>Streptophyta</taxon>
        <taxon>Embryophyta</taxon>
        <taxon>Tracheophyta</taxon>
        <taxon>Spermatophyta</taxon>
        <taxon>Magnoliopsida</taxon>
        <taxon>eudicotyledons</taxon>
        <taxon>Gunneridae</taxon>
        <taxon>Pentapetalae</taxon>
        <taxon>asterids</taxon>
        <taxon>campanulids</taxon>
        <taxon>Asterales</taxon>
        <taxon>Asteraceae</taxon>
        <taxon>Carduoideae</taxon>
        <taxon>Cardueae</taxon>
        <taxon>Arctiinae</taxon>
        <taxon>Arctium</taxon>
    </lineage>
</organism>
<dbReference type="EMBL" id="CM042063">
    <property type="protein sequence ID" value="KAI3667862.1"/>
    <property type="molecule type" value="Genomic_DNA"/>
</dbReference>
<reference evidence="1 2" key="2">
    <citation type="journal article" date="2022" name="Mol. Ecol. Resour.">
        <title>The genomes of chicory, endive, great burdock and yacon provide insights into Asteraceae paleo-polyploidization history and plant inulin production.</title>
        <authorList>
            <person name="Fan W."/>
            <person name="Wang S."/>
            <person name="Wang H."/>
            <person name="Wang A."/>
            <person name="Jiang F."/>
            <person name="Liu H."/>
            <person name="Zhao H."/>
            <person name="Xu D."/>
            <person name="Zhang Y."/>
        </authorList>
    </citation>
    <scope>NUCLEOTIDE SEQUENCE [LARGE SCALE GENOMIC DNA]</scope>
    <source>
        <strain evidence="2">cv. Niubang</strain>
    </source>
</reference>
<comment type="caution">
    <text evidence="1">The sequence shown here is derived from an EMBL/GenBank/DDBJ whole genome shotgun (WGS) entry which is preliminary data.</text>
</comment>
<accession>A0ACB8XKU6</accession>
<name>A0ACB8XKU6_ARCLA</name>
<dbReference type="Proteomes" id="UP001055879">
    <property type="component" value="Linkage Group LG17"/>
</dbReference>
<reference evidence="2" key="1">
    <citation type="journal article" date="2022" name="Mol. Ecol. Resour.">
        <title>The genomes of chicory, endive, great burdock and yacon provide insights into Asteraceae palaeo-polyploidization history and plant inulin production.</title>
        <authorList>
            <person name="Fan W."/>
            <person name="Wang S."/>
            <person name="Wang H."/>
            <person name="Wang A."/>
            <person name="Jiang F."/>
            <person name="Liu H."/>
            <person name="Zhao H."/>
            <person name="Xu D."/>
            <person name="Zhang Y."/>
        </authorList>
    </citation>
    <scope>NUCLEOTIDE SEQUENCE [LARGE SCALE GENOMIC DNA]</scope>
    <source>
        <strain evidence="2">cv. Niubang</strain>
    </source>
</reference>
<evidence type="ECO:0000313" key="2">
    <source>
        <dbReference type="Proteomes" id="UP001055879"/>
    </source>
</evidence>